<evidence type="ECO:0000259" key="1">
    <source>
        <dbReference type="Pfam" id="PF01551"/>
    </source>
</evidence>
<reference evidence="3" key="1">
    <citation type="journal article" date="2019" name="Int. J. Syst. Evol. Microbiol.">
        <title>The Global Catalogue of Microorganisms (GCM) 10K type strain sequencing project: providing services to taxonomists for standard genome sequencing and annotation.</title>
        <authorList>
            <consortium name="The Broad Institute Genomics Platform"/>
            <consortium name="The Broad Institute Genome Sequencing Center for Infectious Disease"/>
            <person name="Wu L."/>
            <person name="Ma J."/>
        </authorList>
    </citation>
    <scope>NUCLEOTIDE SEQUENCE [LARGE SCALE GENOMIC DNA]</scope>
    <source>
        <strain evidence="3">CAIM 431</strain>
    </source>
</reference>
<evidence type="ECO:0000313" key="3">
    <source>
        <dbReference type="Proteomes" id="UP001597326"/>
    </source>
</evidence>
<feature type="domain" description="M23ase beta-sheet core" evidence="1">
    <location>
        <begin position="49"/>
        <end position="144"/>
    </location>
</feature>
<comment type="caution">
    <text evidence="2">The sequence shown here is derived from an EMBL/GenBank/DDBJ whole genome shotgun (WGS) entry which is preliminary data.</text>
</comment>
<dbReference type="SUPFAM" id="SSF51261">
    <property type="entry name" value="Duplicated hybrid motif"/>
    <property type="match status" value="1"/>
</dbReference>
<dbReference type="EMBL" id="JBHUFZ010000019">
    <property type="protein sequence ID" value="MFD1890434.1"/>
    <property type="molecule type" value="Genomic_DNA"/>
</dbReference>
<proteinExistence type="predicted"/>
<keyword evidence="3" id="KW-1185">Reference proteome</keyword>
<evidence type="ECO:0000313" key="2">
    <source>
        <dbReference type="EMBL" id="MFD1890434.1"/>
    </source>
</evidence>
<dbReference type="InterPro" id="IPR050570">
    <property type="entry name" value="Cell_wall_metabolism_enzyme"/>
</dbReference>
<protein>
    <submittedName>
        <fullName evidence="2">M23 family metallopeptidase</fullName>
        <ecNumber evidence="2">3.4.24.-</ecNumber>
    </submittedName>
</protein>
<keyword evidence="2" id="KW-0378">Hydrolase</keyword>
<sequence length="160" mass="17491">MEWSTWEGNRRFYVDDDDAGCFTSPWFEGTHPVMLSYGHTTAPWYASHVHHGVDIDMPSGTPIRSAVSGTVLLRPDTLGAGYGANRLLVRSRGVDHVIGHLGQVQVRDGQHVEPGEVIGTSGMSGTEDMDGPHLHFEVRPAGTRYSSAVDPWPALRAERA</sequence>
<organism evidence="2 3">
    <name type="scientific">Luteococcus peritonei</name>
    <dbReference type="NCBI Taxonomy" id="88874"/>
    <lineage>
        <taxon>Bacteria</taxon>
        <taxon>Bacillati</taxon>
        <taxon>Actinomycetota</taxon>
        <taxon>Actinomycetes</taxon>
        <taxon>Propionibacteriales</taxon>
        <taxon>Propionibacteriaceae</taxon>
        <taxon>Luteococcus</taxon>
    </lineage>
</organism>
<dbReference type="InterPro" id="IPR011055">
    <property type="entry name" value="Dup_hybrid_motif"/>
</dbReference>
<dbReference type="PANTHER" id="PTHR21666:SF268">
    <property type="entry name" value="PEPTIDASE M23 DOMAIN-CONTAINING PROTEIN"/>
    <property type="match status" value="1"/>
</dbReference>
<dbReference type="CDD" id="cd12797">
    <property type="entry name" value="M23_peptidase"/>
    <property type="match status" value="1"/>
</dbReference>
<dbReference type="RefSeq" id="WP_343874780.1">
    <property type="nucleotide sequence ID" value="NZ_BAAAIX010000027.1"/>
</dbReference>
<dbReference type="InterPro" id="IPR016047">
    <property type="entry name" value="M23ase_b-sheet_dom"/>
</dbReference>
<dbReference type="PANTHER" id="PTHR21666">
    <property type="entry name" value="PEPTIDASE-RELATED"/>
    <property type="match status" value="1"/>
</dbReference>
<dbReference type="Pfam" id="PF01551">
    <property type="entry name" value="Peptidase_M23"/>
    <property type="match status" value="1"/>
</dbReference>
<dbReference type="EC" id="3.4.24.-" evidence="2"/>
<name>A0ABW4RXI7_9ACTN</name>
<gene>
    <name evidence="2" type="ORF">ACFSCS_09625</name>
</gene>
<dbReference type="GO" id="GO:0016787">
    <property type="term" value="F:hydrolase activity"/>
    <property type="evidence" value="ECO:0007669"/>
    <property type="project" value="UniProtKB-KW"/>
</dbReference>
<dbReference type="Gene3D" id="2.70.70.10">
    <property type="entry name" value="Glucose Permease (Domain IIA)"/>
    <property type="match status" value="1"/>
</dbReference>
<accession>A0ABW4RXI7</accession>
<dbReference type="Proteomes" id="UP001597326">
    <property type="component" value="Unassembled WGS sequence"/>
</dbReference>